<feature type="signal peptide" evidence="2">
    <location>
        <begin position="1"/>
        <end position="28"/>
    </location>
</feature>
<dbReference type="InterPro" id="IPR011042">
    <property type="entry name" value="6-blade_b-propeller_TolB-like"/>
</dbReference>
<feature type="chain" id="PRO_5013032350" evidence="2">
    <location>
        <begin position="29"/>
        <end position="858"/>
    </location>
</feature>
<dbReference type="Pfam" id="PF21959">
    <property type="entry name" value="DUF6923"/>
    <property type="match status" value="1"/>
</dbReference>
<dbReference type="Pfam" id="PF18962">
    <property type="entry name" value="Por_Secre_tail"/>
    <property type="match status" value="1"/>
</dbReference>
<keyword evidence="1 2" id="KW-0732">Signal</keyword>
<proteinExistence type="predicted"/>
<reference evidence="5 6" key="1">
    <citation type="journal article" date="2017" name="Infect. Genet. Evol.">
        <title>Comparative genome analysis of fish pathogen Flavobacterium columnare reveals extensive sequence diversity within the species.</title>
        <authorList>
            <person name="Kayansamruaj P."/>
            <person name="Dong H.T."/>
            <person name="Hirono I."/>
            <person name="Kondo H."/>
            <person name="Senapin S."/>
            <person name="Rodkhum C."/>
        </authorList>
    </citation>
    <scope>NUCLEOTIDE SEQUENCE [LARGE SCALE GENOMIC DNA]</scope>
    <source>
        <strain evidence="5 6">1214</strain>
    </source>
</reference>
<dbReference type="InterPro" id="IPR026444">
    <property type="entry name" value="Secre_tail"/>
</dbReference>
<dbReference type="Proteomes" id="UP000198034">
    <property type="component" value="Unassembled WGS sequence"/>
</dbReference>
<evidence type="ECO:0000256" key="1">
    <source>
        <dbReference type="ARBA" id="ARBA00022729"/>
    </source>
</evidence>
<evidence type="ECO:0000256" key="2">
    <source>
        <dbReference type="SAM" id="SignalP"/>
    </source>
</evidence>
<dbReference type="InterPro" id="IPR008979">
    <property type="entry name" value="Galactose-bd-like_sf"/>
</dbReference>
<sequence length="858" mass="95284">MKNSVLSSVKYGLAVILSLANLSSFSQNQPFNCDYNAYLFQMNDLYAINLASGTATLIATDITPGTINAAGYNPTDGYMWGSLSTPANTIVRIGADFQTTSYYIPELPIGNRFVGDIRSDGVYFLKIGSFIYQIDINPNSATYGQYITSYPLSASINVYDWAFNAADGYLYTVEKSTNILYRITPSTGAVQNLGEVPIMAGLNYTYGAVYFDVDGNFYVSSNDTGTIYIIRAVQNLTGSNIINSNLFAFGPSSSSNDGARCPTAAVLQENCSNGIDDDGDGLVDCDDPSCSGTGSCPVVDETSGGNNGGLESNNRLGDIINKRNYNRVKTNYSFDRNKAARVEKNARYASKNANFTLQSFIPLQVINEDVVIESTPFDLTQITNATDIYAVDYMKNNKTIGSIIAIKTNNSVYEHTKYICDRLLGAEILSVSTIQLNEQNFIRSILKNADGNIEYSMSLAARLTNNENNFSIDSHWNLDKYQRNADYYNFQIWTNSLDNLYKLGSELLTLINNQKTIIEYNVSNPPTVFVKKGKYSNGKLYLDIINPSGLQTVDFDGGKRLSETSSFENFTTNVNLDKKFLVQHDYPIGSLFDVGMRIGKNTPVPDDLFLSDGPWGLDNSAKGTTILNYQIKPNSYEVLSNEFPIERNVSLNAKVTNYVSVYRALTPRFKAVDLSDYNSFKFKAKGNGNLEIRFIKASISNWESQPYTTVRLSDNWREFNLSISSLINPSSTVKLNDVKTIVFIMSTTNGQEVIKELTLENIRFSKERALINDESSEVAIYPNPVNNEATIQFIANETGNTKVEVLDQLGKIVLQFDVNTNAGFNSIPLSKKELSKGMYFCKVINTNNEYKTTKLFVN</sequence>
<evidence type="ECO:0000313" key="6">
    <source>
        <dbReference type="Proteomes" id="UP000198034"/>
    </source>
</evidence>
<dbReference type="InterPro" id="IPR054215">
    <property type="entry name" value="DUF6923"/>
</dbReference>
<dbReference type="AlphaFoldDB" id="A0A246GAV5"/>
<evidence type="ECO:0000259" key="3">
    <source>
        <dbReference type="Pfam" id="PF18962"/>
    </source>
</evidence>
<protein>
    <submittedName>
        <fullName evidence="5">Uncharacterized protein</fullName>
    </submittedName>
</protein>
<feature type="domain" description="DUF6923" evidence="4">
    <location>
        <begin position="44"/>
        <end position="263"/>
    </location>
</feature>
<evidence type="ECO:0000313" key="5">
    <source>
        <dbReference type="EMBL" id="OWP77301.1"/>
    </source>
</evidence>
<feature type="domain" description="Secretion system C-terminal sorting" evidence="3">
    <location>
        <begin position="780"/>
        <end position="857"/>
    </location>
</feature>
<evidence type="ECO:0000259" key="4">
    <source>
        <dbReference type="Pfam" id="PF21959"/>
    </source>
</evidence>
<dbReference type="Gene3D" id="2.60.120.430">
    <property type="entry name" value="Galactose-binding lectin"/>
    <property type="match status" value="1"/>
</dbReference>
<dbReference type="SUPFAM" id="SSF49785">
    <property type="entry name" value="Galactose-binding domain-like"/>
    <property type="match status" value="1"/>
</dbReference>
<accession>A0A246GAV5</accession>
<organism evidence="5 6">
    <name type="scientific">Flavobacterium columnare</name>
    <dbReference type="NCBI Taxonomy" id="996"/>
    <lineage>
        <taxon>Bacteria</taxon>
        <taxon>Pseudomonadati</taxon>
        <taxon>Bacteroidota</taxon>
        <taxon>Flavobacteriia</taxon>
        <taxon>Flavobacteriales</taxon>
        <taxon>Flavobacteriaceae</taxon>
        <taxon>Flavobacterium</taxon>
    </lineage>
</organism>
<comment type="caution">
    <text evidence="5">The sequence shown here is derived from an EMBL/GenBank/DDBJ whole genome shotgun (WGS) entry which is preliminary data.</text>
</comment>
<dbReference type="NCBIfam" id="TIGR04183">
    <property type="entry name" value="Por_Secre_tail"/>
    <property type="match status" value="1"/>
</dbReference>
<name>A0A246GAV5_9FLAO</name>
<gene>
    <name evidence="5" type="ORF">BWK62_07740</name>
</gene>
<dbReference type="SUPFAM" id="SSF63829">
    <property type="entry name" value="Calcium-dependent phosphotriesterase"/>
    <property type="match status" value="1"/>
</dbReference>
<dbReference type="EMBL" id="MTCY01000018">
    <property type="protein sequence ID" value="OWP77301.1"/>
    <property type="molecule type" value="Genomic_DNA"/>
</dbReference>
<dbReference type="Gene3D" id="2.120.10.30">
    <property type="entry name" value="TolB, C-terminal domain"/>
    <property type="match status" value="1"/>
</dbReference>